<dbReference type="SUPFAM" id="SSF56349">
    <property type="entry name" value="DNA breaking-rejoining enzymes"/>
    <property type="match status" value="1"/>
</dbReference>
<evidence type="ECO:0000313" key="4">
    <source>
        <dbReference type="Proteomes" id="UP001495910"/>
    </source>
</evidence>
<dbReference type="RefSeq" id="WP_342828863.1">
    <property type="nucleotide sequence ID" value="NZ_JBANDC010000004.1"/>
</dbReference>
<proteinExistence type="predicted"/>
<dbReference type="Proteomes" id="UP001495910">
    <property type="component" value="Unassembled WGS sequence"/>
</dbReference>
<dbReference type="Pfam" id="PF00589">
    <property type="entry name" value="Phage_integrase"/>
    <property type="match status" value="1"/>
</dbReference>
<feature type="domain" description="Tyr recombinase" evidence="2">
    <location>
        <begin position="319"/>
        <end position="392"/>
    </location>
</feature>
<reference evidence="3 4" key="1">
    <citation type="submission" date="2024-02" db="EMBL/GenBank/DDBJ databases">
        <title>Draft genome sequence of Collimonas sp. strain H4R21, an effective mineral-weathering bacterial strain isolated from the beech rhizosphere.</title>
        <authorList>
            <person name="Morin E."/>
            <person name="Uroz S."/>
            <person name="Leveau J.H.J."/>
            <person name="Kumar R."/>
            <person name="Rey M.W."/>
            <person name="Pham J."/>
        </authorList>
    </citation>
    <scope>NUCLEOTIDE SEQUENCE [LARGE SCALE GENOMIC DNA]</scope>
    <source>
        <strain evidence="3 4">H4R21</strain>
    </source>
</reference>
<name>A0ABU9PTB5_9BURK</name>
<protein>
    <submittedName>
        <fullName evidence="3">Tyrosine-type recombinase/integrase</fullName>
    </submittedName>
</protein>
<dbReference type="EMBL" id="JBANDC010000004">
    <property type="protein sequence ID" value="MEM4987244.1"/>
    <property type="molecule type" value="Genomic_DNA"/>
</dbReference>
<keyword evidence="1" id="KW-0233">DNA recombination</keyword>
<accession>A0ABU9PTB5</accession>
<gene>
    <name evidence="3" type="ORF">V8G57_07555</name>
</gene>
<dbReference type="InterPro" id="IPR013762">
    <property type="entry name" value="Integrase-like_cat_sf"/>
</dbReference>
<comment type="caution">
    <text evidence="3">The sequence shown here is derived from an EMBL/GenBank/DDBJ whole genome shotgun (WGS) entry which is preliminary data.</text>
</comment>
<keyword evidence="4" id="KW-1185">Reference proteome</keyword>
<evidence type="ECO:0000256" key="1">
    <source>
        <dbReference type="ARBA" id="ARBA00023172"/>
    </source>
</evidence>
<dbReference type="InterPro" id="IPR002104">
    <property type="entry name" value="Integrase_catalytic"/>
</dbReference>
<organism evidence="3 4">
    <name type="scientific">Collimonas rhizosphaerae</name>
    <dbReference type="NCBI Taxonomy" id="3126357"/>
    <lineage>
        <taxon>Bacteria</taxon>
        <taxon>Pseudomonadati</taxon>
        <taxon>Pseudomonadota</taxon>
        <taxon>Betaproteobacteria</taxon>
        <taxon>Burkholderiales</taxon>
        <taxon>Oxalobacteraceae</taxon>
        <taxon>Collimonas</taxon>
    </lineage>
</organism>
<dbReference type="Gene3D" id="1.10.443.10">
    <property type="entry name" value="Intergrase catalytic core"/>
    <property type="match status" value="1"/>
</dbReference>
<evidence type="ECO:0000313" key="3">
    <source>
        <dbReference type="EMBL" id="MEM4987244.1"/>
    </source>
</evidence>
<evidence type="ECO:0000259" key="2">
    <source>
        <dbReference type="Pfam" id="PF00589"/>
    </source>
</evidence>
<sequence>MKTPLQPVPDFDDEYAEPSSTDVIAFSGDVVDTSGVEWQIGPRECLNWALMPLVAGRTLLALKAHFRNLVRRGSPAYASSQFNYLASLFKYAVADNVRVNNPTALNTGFYERIRKLLQTQKKISAGTIPNYLDAFRRFYLWCTDAGFEGFDYEEATILENRVIGGNAKGVAVMSDDPNAGPLRPYELDAVAAYLRQATGERVLPTAVLAAVWLFLAFGTNPKNLWLLNEEDLIKTALTDGGVSYSLRIPRIKKRDAVLRTGFKSRPLDPEIGRLLEELIQENADSQMSEAVRENGLFERPLFRRLKAHPKLTTTSFSSHAFRWPKGEFGQVLNRFAAASGLKAMDGSPLSLTPRRLRYSFATRLVRDGASKSELADALDHTDLQHVHVYFNNRSDTVIHLDNALTASLTPHIQAFFGMVIPNEQHAVRSNDPASRIRFANKKMDRLDYVGSCGNFSFCGLNAPVACYTCRKYQAWLDAPHEKVLEFLLEERQRLLNRGAFPEITQANDLTILAVKEVIRRCKKMHLELGEI</sequence>
<dbReference type="InterPro" id="IPR011010">
    <property type="entry name" value="DNA_brk_join_enz"/>
</dbReference>